<dbReference type="Proteomes" id="UP000662783">
    <property type="component" value="Chromosome"/>
</dbReference>
<protein>
    <submittedName>
        <fullName evidence="1">Uncharacterized protein</fullName>
    </submittedName>
</protein>
<dbReference type="KEGG" id="fuv:JR347_08675"/>
<dbReference type="InterPro" id="IPR011042">
    <property type="entry name" value="6-blade_b-propeller_TolB-like"/>
</dbReference>
<dbReference type="AlphaFoldDB" id="A0A975A2S4"/>
<name>A0A975A2S4_9BACT</name>
<accession>A0A975A2S4</accession>
<gene>
    <name evidence="1" type="ORF">JR347_08675</name>
</gene>
<dbReference type="Gene3D" id="2.120.10.30">
    <property type="entry name" value="TolB, C-terminal domain"/>
    <property type="match status" value="1"/>
</dbReference>
<evidence type="ECO:0000313" key="2">
    <source>
        <dbReference type="Proteomes" id="UP000662783"/>
    </source>
</evidence>
<reference evidence="1" key="1">
    <citation type="submission" date="2021-02" db="EMBL/GenBank/DDBJ databases">
        <title>Fulvivirga sp. S481 isolated from sea water.</title>
        <authorList>
            <person name="Bae S.S."/>
            <person name="Baek K."/>
        </authorList>
    </citation>
    <scope>NUCLEOTIDE SEQUENCE</scope>
    <source>
        <strain evidence="1">S481</strain>
    </source>
</reference>
<proteinExistence type="predicted"/>
<dbReference type="SUPFAM" id="SSF63825">
    <property type="entry name" value="YWTD domain"/>
    <property type="match status" value="1"/>
</dbReference>
<organism evidence="1 2">
    <name type="scientific">Fulvivirga lutea</name>
    <dbReference type="NCBI Taxonomy" id="2810512"/>
    <lineage>
        <taxon>Bacteria</taxon>
        <taxon>Pseudomonadati</taxon>
        <taxon>Bacteroidota</taxon>
        <taxon>Cytophagia</taxon>
        <taxon>Cytophagales</taxon>
        <taxon>Fulvivirgaceae</taxon>
        <taxon>Fulvivirga</taxon>
    </lineage>
</organism>
<keyword evidence="2" id="KW-1185">Reference proteome</keyword>
<dbReference type="EMBL" id="CP070608">
    <property type="protein sequence ID" value="QSE99146.1"/>
    <property type="molecule type" value="Genomic_DNA"/>
</dbReference>
<dbReference type="RefSeq" id="WP_205723657.1">
    <property type="nucleotide sequence ID" value="NZ_CP070608.1"/>
</dbReference>
<sequence length="418" mass="47050">MKNILSVVFVLSSMLSFSQDSLQFYYDQGRAALKNGDTTLYLKSFERADIIRPYHPTLIHHLAKAQALNNKWKELNETLRIKLMMDANLEILEDSVFQEFNTTGFYDDLIQLQQSLLQSSMNSKAYIELDLGSFHPEAITYNPERKVFYLGGVHERAIVCVNNKGEIIGRIDYQSIPEMYAVMGLQFDEKTGKLWACSAALPEMKGYSEEVDGNSSVILLDADLQVINTHNEQGGHLFGDLILDDNSSILISDGRANTIYNYSIDAGLSTFKDLSDRGLSLQGLTLHSNGMYLYVADYIKGLYRIDIQNKEAVKIELAGDIISKGFDGIYFYENSLIALQNGVTPKKVWRLFLSNDGSTVVSTEVIDQALEILDEPTQGVLIGDNFIYIANSPWSKYKDGQLQVDDQDNTVLLNFDLK</sequence>
<evidence type="ECO:0000313" key="1">
    <source>
        <dbReference type="EMBL" id="QSE99146.1"/>
    </source>
</evidence>